<proteinExistence type="predicted"/>
<comment type="caution">
    <text evidence="1">The sequence shown here is derived from an EMBL/GenBank/DDBJ whole genome shotgun (WGS) entry which is preliminary data.</text>
</comment>
<name>A0A3D2SFJ9_9BACE</name>
<evidence type="ECO:0000313" key="1">
    <source>
        <dbReference type="EMBL" id="HCK23676.1"/>
    </source>
</evidence>
<dbReference type="AlphaFoldDB" id="A0A3D2SFJ9"/>
<gene>
    <name evidence="1" type="ORF">DHW31_02660</name>
</gene>
<dbReference type="EMBL" id="DPVG01000091">
    <property type="protein sequence ID" value="HCK23676.1"/>
    <property type="molecule type" value="Genomic_DNA"/>
</dbReference>
<organism evidence="1 2">
    <name type="scientific">Bacteroides graminisolvens</name>
    <dbReference type="NCBI Taxonomy" id="477666"/>
    <lineage>
        <taxon>Bacteria</taxon>
        <taxon>Pseudomonadati</taxon>
        <taxon>Bacteroidota</taxon>
        <taxon>Bacteroidia</taxon>
        <taxon>Bacteroidales</taxon>
        <taxon>Bacteroidaceae</taxon>
        <taxon>Bacteroides</taxon>
    </lineage>
</organism>
<accession>A0A3D2SFJ9</accession>
<sequence>MKTILSLLMLICMCACDSESEDFIYKEYELPAKAGALDLNIEADKAVLINDEAEFQRVFSNFPNAKAVDFKNYTLLLVKGVSTSGIRSIEKTILKTDNKYMFTIHVNKNIAAVMEPWCLAYIIPKTSEENIILSVTYELL</sequence>
<evidence type="ECO:0000313" key="2">
    <source>
        <dbReference type="Proteomes" id="UP000263098"/>
    </source>
</evidence>
<dbReference type="Proteomes" id="UP000263098">
    <property type="component" value="Unassembled WGS sequence"/>
</dbReference>
<protein>
    <submittedName>
        <fullName evidence="1">Uncharacterized protein</fullName>
    </submittedName>
</protein>
<reference evidence="1 2" key="1">
    <citation type="journal article" date="2018" name="Nat. Biotechnol.">
        <title>A standardized bacterial taxonomy based on genome phylogeny substantially revises the tree of life.</title>
        <authorList>
            <person name="Parks D.H."/>
            <person name="Chuvochina M."/>
            <person name="Waite D.W."/>
            <person name="Rinke C."/>
            <person name="Skarshewski A."/>
            <person name="Chaumeil P.A."/>
            <person name="Hugenholtz P."/>
        </authorList>
    </citation>
    <scope>NUCLEOTIDE SEQUENCE [LARGE SCALE GENOMIC DNA]</scope>
    <source>
        <strain evidence="1">UBA9667</strain>
    </source>
</reference>